<dbReference type="Proteomes" id="UP000789525">
    <property type="component" value="Unassembled WGS sequence"/>
</dbReference>
<proteinExistence type="predicted"/>
<keyword evidence="2" id="KW-1185">Reference proteome</keyword>
<evidence type="ECO:0000313" key="1">
    <source>
        <dbReference type="EMBL" id="CAG8586963.1"/>
    </source>
</evidence>
<accession>A0ACA9MGC5</accession>
<sequence length="591" mass="66430">MDDTMRVIDTESKSFNETEVPTGSLPKGLTISKDGKTFIATLNDVHIIKDGKIVYSIPLPSPSGAIAINPSGTEIAVGSEDAKVRIYRVNNAELEEKERLTDNRGAITAIAYSPDGSLLAVGDSLGKIIAYDAESKKNKEFYWGFHTAKVNSIAWSPDSLHAASGSLDTNVYVWSVEKPTKNVAIKGAHQVNVNGLRPSERKLLEPYLREIEKLQNENASLKRDHRVIESRQEEIIKNQLKDLAMTKRLLSETQEDFDLLLKKYNIHIDEASNVNKKKTENFTRNSTTSSSRDDRKALITLQESIKDIYDLIERARGNYGSSRNSLGMDTGKDVKACSEDGDEDFDDLKARIRKMSLQLALCQKELEITSDANQIARDTSKFMLEILPFKDLASRPSISGLDPEKDCKVNEEHRNFKDETNIEVESKYDADIFHAEPVDYMDIDPNVGSISQNSVPISRSTSNPTSLNSMSKCLATKDTDETKSNDINIITSDCCNPTFEAVDEITPNNLNASIKLPTKSFVSFPTRPSPLFNSPMRSMNTGFVTFTRARDAKFNEPTIYRKFTNDSSYKRYYVCEWDECARFYVTKKELK</sequence>
<reference evidence="1" key="1">
    <citation type="submission" date="2021-06" db="EMBL/GenBank/DDBJ databases">
        <authorList>
            <person name="Kallberg Y."/>
            <person name="Tangrot J."/>
            <person name="Rosling A."/>
        </authorList>
    </citation>
    <scope>NUCLEOTIDE SEQUENCE</scope>
    <source>
        <strain evidence="1">CL356</strain>
    </source>
</reference>
<evidence type="ECO:0000313" key="2">
    <source>
        <dbReference type="Proteomes" id="UP000789525"/>
    </source>
</evidence>
<gene>
    <name evidence="1" type="ORF">ACOLOM_LOCUS6183</name>
</gene>
<comment type="caution">
    <text evidence="1">The sequence shown here is derived from an EMBL/GenBank/DDBJ whole genome shotgun (WGS) entry which is preliminary data.</text>
</comment>
<protein>
    <submittedName>
        <fullName evidence="1">14992_t:CDS:1</fullName>
    </submittedName>
</protein>
<organism evidence="1 2">
    <name type="scientific">Acaulospora colombiana</name>
    <dbReference type="NCBI Taxonomy" id="27376"/>
    <lineage>
        <taxon>Eukaryota</taxon>
        <taxon>Fungi</taxon>
        <taxon>Fungi incertae sedis</taxon>
        <taxon>Mucoromycota</taxon>
        <taxon>Glomeromycotina</taxon>
        <taxon>Glomeromycetes</taxon>
        <taxon>Diversisporales</taxon>
        <taxon>Acaulosporaceae</taxon>
        <taxon>Acaulospora</taxon>
    </lineage>
</organism>
<dbReference type="EMBL" id="CAJVPT010012357">
    <property type="protein sequence ID" value="CAG8586963.1"/>
    <property type="molecule type" value="Genomic_DNA"/>
</dbReference>
<name>A0ACA9MGC5_9GLOM</name>
<feature type="non-terminal residue" evidence="1">
    <location>
        <position position="591"/>
    </location>
</feature>